<sequence>MNSKNPYLLEIKKDFANGIISYQDFLKEHSAPRSEWNDVKILARDTALLKKFLLKLPIGLRLKAAMYTHDLNFPDIKKMGIDGADTFITAEYPNNSTRGFSYKLFRLAIILDIPFEYVSSPLTHVFEGHNDGQSFIEYFTFSEVSQIEKLIKELEKPSSRIIEGYIIDYSPFYISDLAKVRIDRRVEFFCLEFFYNNKSSFQIGSFVDIAKLFEQRKLKYIIETPVTGNLREKTFKINFIGLYDTIPHSINTLKNHKDELMLRTGSKLIYPLF</sequence>
<gene>
    <name evidence="1" type="ORF">CR203_23450</name>
</gene>
<organism evidence="1 2">
    <name type="scientific">Salipaludibacillus neizhouensis</name>
    <dbReference type="NCBI Taxonomy" id="885475"/>
    <lineage>
        <taxon>Bacteria</taxon>
        <taxon>Bacillati</taxon>
        <taxon>Bacillota</taxon>
        <taxon>Bacilli</taxon>
        <taxon>Bacillales</taxon>
        <taxon>Bacillaceae</taxon>
    </lineage>
</organism>
<dbReference type="RefSeq" id="WP_110939032.1">
    <property type="nucleotide sequence ID" value="NZ_KZ614148.1"/>
</dbReference>
<evidence type="ECO:0000313" key="2">
    <source>
        <dbReference type="Proteomes" id="UP000281498"/>
    </source>
</evidence>
<dbReference type="EMBL" id="PDOE01000027">
    <property type="protein sequence ID" value="RKL64967.1"/>
    <property type="molecule type" value="Genomic_DNA"/>
</dbReference>
<dbReference type="Proteomes" id="UP000281498">
    <property type="component" value="Unassembled WGS sequence"/>
</dbReference>
<protein>
    <submittedName>
        <fullName evidence="1">Uncharacterized protein</fullName>
    </submittedName>
</protein>
<dbReference type="AlphaFoldDB" id="A0A3A9JWW9"/>
<comment type="caution">
    <text evidence="1">The sequence shown here is derived from an EMBL/GenBank/DDBJ whole genome shotgun (WGS) entry which is preliminary data.</text>
</comment>
<proteinExistence type="predicted"/>
<keyword evidence="2" id="KW-1185">Reference proteome</keyword>
<name>A0A3A9JWW9_9BACI</name>
<reference evidence="1 2" key="1">
    <citation type="submission" date="2017-10" db="EMBL/GenBank/DDBJ databases">
        <title>Bacillus sp. nov., a halophilic bacterium isolated from a Keqin Lake.</title>
        <authorList>
            <person name="Wang H."/>
        </authorList>
    </citation>
    <scope>NUCLEOTIDE SEQUENCE [LARGE SCALE GENOMIC DNA]</scope>
    <source>
        <strain evidence="1 2">KCTC 13187</strain>
    </source>
</reference>
<evidence type="ECO:0000313" key="1">
    <source>
        <dbReference type="EMBL" id="RKL64967.1"/>
    </source>
</evidence>
<accession>A0A3A9JWW9</accession>